<evidence type="ECO:0000313" key="1">
    <source>
        <dbReference type="EMBL" id="MTD62893.1"/>
    </source>
</evidence>
<organism evidence="1 2">
    <name type="scientific">Blautia luti DSM 14534 = JCM 17040</name>
    <dbReference type="NCBI Taxonomy" id="649762"/>
    <lineage>
        <taxon>Bacteria</taxon>
        <taxon>Bacillati</taxon>
        <taxon>Bacillota</taxon>
        <taxon>Clostridia</taxon>
        <taxon>Lachnospirales</taxon>
        <taxon>Lachnospiraceae</taxon>
        <taxon>Blautia</taxon>
    </lineage>
</organism>
<proteinExistence type="predicted"/>
<accession>A0A844GL32</accession>
<gene>
    <name evidence="1" type="ORF">GKZ57_17085</name>
</gene>
<dbReference type="AlphaFoldDB" id="A0A844GL32"/>
<sequence length="366" mass="43455">MLNEKMWEAFSTIESTLIHVLPTEYQMFMFGGKIKLRDIIVQIFLDCCEYAYHQKSKKTSLRRHRKQSDEEILGGDAMKGRLQRAAADMNAKNVTLSHYVKEHYGFDIKTPAYEQNQSVNRNKKPYIIDNAELLELLQLDEISLLKVILNRKFLSPKFYNDDFRVCADEYDRAVQKLLVGREENNEKMVLNTFTVFTLEWQYYIDFMYKITSAMEKNSIREIPDLWNRLTAFCYQPTINPALNHYREWAFLKEITVTSRAVLIRNKFVDDVATMEPGQEYEIIQASYLEALYLIVYFRAALIYKDKSLQEWFCKETDLEDWASVCAFYDISQEYVPDKIWSNKKIRYAKTAYKDMTFDYKLHNGKI</sequence>
<dbReference type="RefSeq" id="WP_118512502.1">
    <property type="nucleotide sequence ID" value="NZ_WMBC01000026.1"/>
</dbReference>
<dbReference type="Proteomes" id="UP000437824">
    <property type="component" value="Unassembled WGS sequence"/>
</dbReference>
<name>A0A844GL32_9FIRM</name>
<comment type="caution">
    <text evidence="1">The sequence shown here is derived from an EMBL/GenBank/DDBJ whole genome shotgun (WGS) entry which is preliminary data.</text>
</comment>
<dbReference type="EMBL" id="WMBC01000026">
    <property type="protein sequence ID" value="MTD62893.1"/>
    <property type="molecule type" value="Genomic_DNA"/>
</dbReference>
<evidence type="ECO:0000313" key="2">
    <source>
        <dbReference type="Proteomes" id="UP000437824"/>
    </source>
</evidence>
<reference evidence="1 2" key="1">
    <citation type="submission" date="2019-11" db="EMBL/GenBank/DDBJ databases">
        <title>Draft genome sequence of Blautia luti DSM 14534T, isolated from human stool.</title>
        <authorList>
            <person name="Ortiz R."/>
            <person name="Melis-Arcos F."/>
            <person name="Covarrubias P."/>
            <person name="Cardenas J.P."/>
            <person name="Perez-Donoso J."/>
            <person name="Almonacid D."/>
        </authorList>
    </citation>
    <scope>NUCLEOTIDE SEQUENCE [LARGE SCALE GENOMIC DNA]</scope>
    <source>
        <strain evidence="1 2">DSM 14534</strain>
    </source>
</reference>
<protein>
    <submittedName>
        <fullName evidence="1">Uncharacterized protein</fullName>
    </submittedName>
</protein>